<dbReference type="eggNOG" id="COG3665">
    <property type="taxonomic scope" value="Bacteria"/>
</dbReference>
<keyword evidence="3" id="KW-1185">Reference proteome</keyword>
<dbReference type="Pfam" id="PF09347">
    <property type="entry name" value="DUF1989"/>
    <property type="match status" value="1"/>
</dbReference>
<evidence type="ECO:0000259" key="1">
    <source>
        <dbReference type="Pfam" id="PF09347"/>
    </source>
</evidence>
<comment type="caution">
    <text evidence="2">The sequence shown here is derived from an EMBL/GenBank/DDBJ whole genome shotgun (WGS) entry which is preliminary data.</text>
</comment>
<name>F1ZCF5_9SPHN</name>
<dbReference type="InterPro" id="IPR018959">
    <property type="entry name" value="DUF1989"/>
</dbReference>
<sequence length="275" mass="29811">MSETTADPAGARAHARAMAGTKVEAMPTIPATAATALPAGVDPETVVWDETIAAGGYTARTIRRGTRLRLTDLYGDACLSMMVFNAERTVERLNVADTVKVQWNAYLGAGRLLLSDMGRVMLSVVEDTSKGHDAFCGASNQASNARKYGDGFNHGAHPNARDRFVIALAKYGMDRRDIHPCINWFTPVEIEADGAIVLGVGPHPAGAHVTLRAEMDVIVVLANCPHVRDPRGDYAVTPVRATAWRGPVTPIDDPIRLMTPEGLRAFENVEDYYRR</sequence>
<dbReference type="STRING" id="983920.Y88_3089"/>
<dbReference type="PANTHER" id="PTHR31527">
    <property type="entry name" value="RE64534P"/>
    <property type="match status" value="1"/>
</dbReference>
<feature type="domain" description="DUF1989" evidence="1">
    <location>
        <begin position="50"/>
        <end position="218"/>
    </location>
</feature>
<dbReference type="EMBL" id="AEWJ01000054">
    <property type="protein sequence ID" value="EGD57763.1"/>
    <property type="molecule type" value="Genomic_DNA"/>
</dbReference>
<dbReference type="InParanoid" id="F1ZCF5"/>
<dbReference type="InterPro" id="IPR017792">
    <property type="entry name" value="UAAP1"/>
</dbReference>
<dbReference type="RefSeq" id="WP_008070917.1">
    <property type="nucleotide sequence ID" value="NZ_AQWK01000008.1"/>
</dbReference>
<evidence type="ECO:0000313" key="3">
    <source>
        <dbReference type="Proteomes" id="UP000004728"/>
    </source>
</evidence>
<dbReference type="OrthoDB" id="9772660at2"/>
<dbReference type="HOGENOM" id="CLU_079904_0_0_5"/>
<evidence type="ECO:0000313" key="2">
    <source>
        <dbReference type="EMBL" id="EGD57763.1"/>
    </source>
</evidence>
<dbReference type="Proteomes" id="UP000004728">
    <property type="component" value="Unassembled WGS sequence"/>
</dbReference>
<reference evidence="2 3" key="1">
    <citation type="journal article" date="2012" name="J. Bacteriol.">
        <title>Draft Genome Sequence of Novosphingobium nitrogenifigens Y88T.</title>
        <authorList>
            <person name="Strabala T.J."/>
            <person name="Macdonald L."/>
            <person name="Liu V."/>
            <person name="Smit A.M."/>
        </authorList>
    </citation>
    <scope>NUCLEOTIDE SEQUENCE [LARGE SCALE GENOMIC DNA]</scope>
    <source>
        <strain evidence="2 3">DSM 19370</strain>
    </source>
</reference>
<accession>F1ZCF5</accession>
<dbReference type="NCBIfam" id="TIGR03425">
    <property type="entry name" value="urea_degr_2"/>
    <property type="match status" value="1"/>
</dbReference>
<gene>
    <name evidence="2" type="ORF">Y88_3089</name>
</gene>
<dbReference type="PANTHER" id="PTHR31527:SF0">
    <property type="entry name" value="RE64534P"/>
    <property type="match status" value="1"/>
</dbReference>
<protein>
    <recommendedName>
        <fullName evidence="1">DUF1989 domain-containing protein</fullName>
    </recommendedName>
</protein>
<proteinExistence type="predicted"/>
<organism evidence="2 3">
    <name type="scientific">Novosphingobium nitrogenifigens DSM 19370</name>
    <dbReference type="NCBI Taxonomy" id="983920"/>
    <lineage>
        <taxon>Bacteria</taxon>
        <taxon>Pseudomonadati</taxon>
        <taxon>Pseudomonadota</taxon>
        <taxon>Alphaproteobacteria</taxon>
        <taxon>Sphingomonadales</taxon>
        <taxon>Sphingomonadaceae</taxon>
        <taxon>Novosphingobium</taxon>
    </lineage>
</organism>
<dbReference type="AlphaFoldDB" id="F1ZCF5"/>